<proteinExistence type="inferred from homology"/>
<feature type="transmembrane region" description="Helical" evidence="7">
    <location>
        <begin position="98"/>
        <end position="117"/>
    </location>
</feature>
<dbReference type="SUPFAM" id="SSF55729">
    <property type="entry name" value="Acyl-CoA N-acyltransferases (Nat)"/>
    <property type="match status" value="2"/>
</dbReference>
<dbReference type="InterPro" id="IPR022676">
    <property type="entry name" value="NMT_N"/>
</dbReference>
<dbReference type="PANTHER" id="PTHR11377">
    <property type="entry name" value="N-MYRISTOYL TRANSFERASE"/>
    <property type="match status" value="1"/>
</dbReference>
<dbReference type="InterPro" id="IPR000903">
    <property type="entry name" value="NMT"/>
</dbReference>
<evidence type="ECO:0000313" key="11">
    <source>
        <dbReference type="Proteomes" id="UP000243348"/>
    </source>
</evidence>
<keyword evidence="10" id="KW-0542">Nucleomorph</keyword>
<keyword evidence="3 5" id="KW-0808">Transferase</keyword>
<evidence type="ECO:0000256" key="2">
    <source>
        <dbReference type="ARBA" id="ARBA00012923"/>
    </source>
</evidence>
<evidence type="ECO:0000256" key="1">
    <source>
        <dbReference type="ARBA" id="ARBA00009469"/>
    </source>
</evidence>
<evidence type="ECO:0000313" key="10">
    <source>
        <dbReference type="EMBL" id="AFP65286.1"/>
    </source>
</evidence>
<keyword evidence="7" id="KW-0812">Transmembrane</keyword>
<keyword evidence="7" id="KW-1133">Transmembrane helix</keyword>
<dbReference type="Pfam" id="PF02799">
    <property type="entry name" value="NMT_C"/>
    <property type="match status" value="1"/>
</dbReference>
<dbReference type="AlphaFoldDB" id="J7G5D3"/>
<dbReference type="GO" id="GO:0004379">
    <property type="term" value="F:glycylpeptide N-tetradecanoyltransferase activity"/>
    <property type="evidence" value="ECO:0007669"/>
    <property type="project" value="UniProtKB-EC"/>
</dbReference>
<feature type="domain" description="Glycylpeptide N-tetradecanoyltransferase C-terminal" evidence="9">
    <location>
        <begin position="212"/>
        <end position="345"/>
    </location>
</feature>
<organism evidence="10 11">
    <name type="scientific">Chroomonas mesostigmatica CCMP1168</name>
    <dbReference type="NCBI Taxonomy" id="1195612"/>
    <lineage>
        <taxon>Eukaryota</taxon>
        <taxon>Cryptophyceae</taxon>
        <taxon>Pyrenomonadales</taxon>
        <taxon>Chroomonadaceae</taxon>
        <taxon>Chroomonas</taxon>
    </lineage>
</organism>
<dbReference type="Pfam" id="PF01233">
    <property type="entry name" value="NMT"/>
    <property type="match status" value="1"/>
</dbReference>
<evidence type="ECO:0000256" key="3">
    <source>
        <dbReference type="ARBA" id="ARBA00022679"/>
    </source>
</evidence>
<dbReference type="EC" id="2.3.1.97" evidence="2 5"/>
<comment type="similarity">
    <text evidence="1 6">Belongs to the NMT family.</text>
</comment>
<evidence type="ECO:0000256" key="5">
    <source>
        <dbReference type="RuleBase" id="RU000586"/>
    </source>
</evidence>
<evidence type="ECO:0000256" key="6">
    <source>
        <dbReference type="RuleBase" id="RU004178"/>
    </source>
</evidence>
<accession>J7G5D3</accession>
<feature type="transmembrane region" description="Helical" evidence="7">
    <location>
        <begin position="58"/>
        <end position="78"/>
    </location>
</feature>
<gene>
    <name evidence="10" type="primary">nmt1</name>
    <name evidence="10" type="ORF">CMESO_87</name>
</gene>
<dbReference type="InterPro" id="IPR022677">
    <property type="entry name" value="NMT_C"/>
</dbReference>
<evidence type="ECO:0000256" key="7">
    <source>
        <dbReference type="SAM" id="Phobius"/>
    </source>
</evidence>
<sequence>MRKQEICLRNISIRPFFFPFEVCFSDLDLKNVKRVHLFFRFLEKNYIEDNDCYFRFNYIHEFLTFALMVPGWSSIFNLEMKFVRSKKILGSITSFPKLIIYNNYFIYSAEINFLCFLKKIRNKRCVSSFIGEITRRLNLNGISQAMFTTAICFSKSFLTRRFYHYSINPQKLFNLEFTPILNFIPNIKLIFGKFEKCVYYDLKTIKWYISTRKHLLKFAIYNYFDVKNFFHFFRTIPGVLYTFPLKKNKKKNLKVISFFSIPEKIIAKTKKKFIFSSYWYFSFFKISLKLSYQKLIENTLKLGFDLFNIVESFSDKKNLFRWNFKKGTGRLQFHIFNWKNYKIPAKNNSLTFF</sequence>
<dbReference type="InterPro" id="IPR016181">
    <property type="entry name" value="Acyl_CoA_acyltransferase"/>
</dbReference>
<keyword evidence="4 5" id="KW-0012">Acyltransferase</keyword>
<dbReference type="PANTHER" id="PTHR11377:SF5">
    <property type="entry name" value="GLYCYLPEPTIDE N-TETRADECANOYLTRANSFERASE"/>
    <property type="match status" value="1"/>
</dbReference>
<comment type="catalytic activity">
    <reaction evidence="5">
        <text>N-terminal glycyl-[protein] + tetradecanoyl-CoA = N-tetradecanoylglycyl-[protein] + CoA + H(+)</text>
        <dbReference type="Rhea" id="RHEA:15521"/>
        <dbReference type="Rhea" id="RHEA-COMP:12666"/>
        <dbReference type="Rhea" id="RHEA-COMP:12667"/>
        <dbReference type="ChEBI" id="CHEBI:15378"/>
        <dbReference type="ChEBI" id="CHEBI:57287"/>
        <dbReference type="ChEBI" id="CHEBI:57385"/>
        <dbReference type="ChEBI" id="CHEBI:64723"/>
        <dbReference type="ChEBI" id="CHEBI:133050"/>
        <dbReference type="EC" id="2.3.1.97"/>
    </reaction>
</comment>
<evidence type="ECO:0000259" key="8">
    <source>
        <dbReference type="Pfam" id="PF01233"/>
    </source>
</evidence>
<keyword evidence="7" id="KW-0472">Membrane</keyword>
<evidence type="ECO:0000259" key="9">
    <source>
        <dbReference type="Pfam" id="PF02799"/>
    </source>
</evidence>
<feature type="domain" description="Glycylpeptide N-tetradecanoyltransferase N-terminal" evidence="8">
    <location>
        <begin position="8"/>
        <end position="156"/>
    </location>
</feature>
<geneLocation type="nucleomorph" evidence="10"/>
<evidence type="ECO:0000256" key="4">
    <source>
        <dbReference type="ARBA" id="ARBA00023315"/>
    </source>
</evidence>
<comment type="function">
    <text evidence="5">Adds a myristoyl group to the N-terminal glycine residue of certain cellular proteins.</text>
</comment>
<dbReference type="GO" id="GO:0005737">
    <property type="term" value="C:cytoplasm"/>
    <property type="evidence" value="ECO:0007669"/>
    <property type="project" value="TreeGrafter"/>
</dbReference>
<reference evidence="10 11" key="1">
    <citation type="journal article" date="2012" name="Genome Biol. Evol.">
        <title>Nucleomorph genome sequence of the cryptophyte alga Chroomonas mesostigmatica CCMP1168 reveals lineage-specific gene loss and genome complexity.</title>
        <authorList>
            <person name="Moore C.E."/>
            <person name="Curtis B."/>
            <person name="Mills T."/>
            <person name="Tanifuji G."/>
            <person name="Archibald J.M."/>
        </authorList>
    </citation>
    <scope>NUCLEOTIDE SEQUENCE [LARGE SCALE GENOMIC DNA]</scope>
    <source>
        <strain evidence="10 11">CCMP1168</strain>
    </source>
</reference>
<protein>
    <recommendedName>
        <fullName evidence="2 5">Glycylpeptide N-tetradecanoyltransferase</fullName>
        <ecNumber evidence="2 5">2.3.1.97</ecNumber>
    </recommendedName>
</protein>
<name>J7G5D3_9CRYP</name>
<dbReference type="EMBL" id="CP003680">
    <property type="protein sequence ID" value="AFP65286.1"/>
    <property type="molecule type" value="Genomic_DNA"/>
</dbReference>
<dbReference type="Proteomes" id="UP000243348">
    <property type="component" value="Nucleomorph 1"/>
</dbReference>
<dbReference type="Gene3D" id="3.40.630.170">
    <property type="match status" value="1"/>
</dbReference>